<evidence type="ECO:0000256" key="3">
    <source>
        <dbReference type="ARBA" id="ARBA00022574"/>
    </source>
</evidence>
<comment type="caution">
    <text evidence="8">The sequence shown here is derived from an EMBL/GenBank/DDBJ whole genome shotgun (WGS) entry which is preliminary data.</text>
</comment>
<evidence type="ECO:0000256" key="4">
    <source>
        <dbReference type="ARBA" id="ARBA00022737"/>
    </source>
</evidence>
<dbReference type="InterPro" id="IPR012952">
    <property type="entry name" value="BING4_C_dom"/>
</dbReference>
<organism evidence="8 9">
    <name type="scientific">Trichomalopsis sarcophagae</name>
    <dbReference type="NCBI Taxonomy" id="543379"/>
    <lineage>
        <taxon>Eukaryota</taxon>
        <taxon>Metazoa</taxon>
        <taxon>Ecdysozoa</taxon>
        <taxon>Arthropoda</taxon>
        <taxon>Hexapoda</taxon>
        <taxon>Insecta</taxon>
        <taxon>Pterygota</taxon>
        <taxon>Neoptera</taxon>
        <taxon>Endopterygota</taxon>
        <taxon>Hymenoptera</taxon>
        <taxon>Apocrita</taxon>
        <taxon>Proctotrupomorpha</taxon>
        <taxon>Chalcidoidea</taxon>
        <taxon>Pteromalidae</taxon>
        <taxon>Pteromalinae</taxon>
        <taxon>Trichomalopsis</taxon>
    </lineage>
</organism>
<dbReference type="PANTHER" id="PTHR14085:SF3">
    <property type="entry name" value="WD REPEAT-CONTAINING PROTEIN 46"/>
    <property type="match status" value="1"/>
</dbReference>
<feature type="repeat" description="WD" evidence="6">
    <location>
        <begin position="318"/>
        <end position="352"/>
    </location>
</feature>
<dbReference type="SMART" id="SM01033">
    <property type="entry name" value="BING4CT"/>
    <property type="match status" value="1"/>
</dbReference>
<dbReference type="Pfam" id="PF08149">
    <property type="entry name" value="BING4CT"/>
    <property type="match status" value="1"/>
</dbReference>
<dbReference type="AlphaFoldDB" id="A0A232F5Q2"/>
<evidence type="ECO:0000256" key="6">
    <source>
        <dbReference type="PROSITE-ProRule" id="PRU00221"/>
    </source>
</evidence>
<dbReference type="PROSITE" id="PS00678">
    <property type="entry name" value="WD_REPEATS_1"/>
    <property type="match status" value="1"/>
</dbReference>
<sequence length="572" mass="65134">MQKRCVLTAIFHEIRRRLIDWHYLIGRSRKCSVEVRKPKHRLVIWLWSIETATGTQKSKPSGKKLPIDKEKIAKYDRGPGVNLKKGVKNKIHRQRMRQKEKVRDTMAEQAARTEMLLTEDYGFLETDAGETTTQFKQKEITENVDITSKTKFFELNLNFGPYKLNYTRNGRHLVIGGKKGHVAAFDWVTKKLACEMNVMESVHDVCWLHVETMFAVAQKDWVYIYDNQGIELHCLKRMNQVTRLEFLPYHFLLASASALGGLTWLDVSIGKIISRYDSQIGRIDVMRQNPYNALLCVGESRGVVSMWSPNSHQPLAKMLCHKQAISSIAIHPYGTYMATSCPDRSLKVWDVRQLAGPVQNAILRSPAQHLSYSQRGLLAVGMGNVVEVFTDTNSDIKPYLRHKSNWGISDVQFCPYEDVLGYGTAKSFASILVPGNAEANYDALEVNPYQKKKQRKEGEVKSLLDKIQPELITLDATSIAEIDVPTLQNKMEAKKKLLFIKPKKIDFKPRRTKAKGKGGTAKVVKSKKALKELARREAVQAMREAKVLIDTKKKEAPKKSYGVLDRFLPKTN</sequence>
<keyword evidence="3 6" id="KW-0853">WD repeat</keyword>
<dbReference type="GO" id="GO:0000462">
    <property type="term" value="P:maturation of SSU-rRNA from tricistronic rRNA transcript (SSU-rRNA, 5.8S rRNA, LSU-rRNA)"/>
    <property type="evidence" value="ECO:0007669"/>
    <property type="project" value="TreeGrafter"/>
</dbReference>
<dbReference type="InterPro" id="IPR001680">
    <property type="entry name" value="WD40_rpt"/>
</dbReference>
<dbReference type="Pfam" id="PF00400">
    <property type="entry name" value="WD40"/>
    <property type="match status" value="1"/>
</dbReference>
<dbReference type="EMBL" id="NNAY01000865">
    <property type="protein sequence ID" value="OXU26156.1"/>
    <property type="molecule type" value="Genomic_DNA"/>
</dbReference>
<dbReference type="GO" id="GO:0032040">
    <property type="term" value="C:small-subunit processome"/>
    <property type="evidence" value="ECO:0007669"/>
    <property type="project" value="TreeGrafter"/>
</dbReference>
<dbReference type="SMART" id="SM00320">
    <property type="entry name" value="WD40"/>
    <property type="match status" value="3"/>
</dbReference>
<gene>
    <name evidence="8" type="ORF">TSAR_007416</name>
</gene>
<evidence type="ECO:0000256" key="5">
    <source>
        <dbReference type="ARBA" id="ARBA00023242"/>
    </source>
</evidence>
<feature type="domain" description="BING4 C-terminal" evidence="7">
    <location>
        <begin position="398"/>
        <end position="476"/>
    </location>
</feature>
<evidence type="ECO:0000313" key="8">
    <source>
        <dbReference type="EMBL" id="OXU26156.1"/>
    </source>
</evidence>
<evidence type="ECO:0000313" key="9">
    <source>
        <dbReference type="Proteomes" id="UP000215335"/>
    </source>
</evidence>
<evidence type="ECO:0000256" key="1">
    <source>
        <dbReference type="ARBA" id="ARBA00004604"/>
    </source>
</evidence>
<reference evidence="8 9" key="1">
    <citation type="journal article" date="2017" name="Curr. Biol.">
        <title>The Evolution of Venom by Co-option of Single-Copy Genes.</title>
        <authorList>
            <person name="Martinson E.O."/>
            <person name="Mrinalini"/>
            <person name="Kelkar Y.D."/>
            <person name="Chang C.H."/>
            <person name="Werren J.H."/>
        </authorList>
    </citation>
    <scope>NUCLEOTIDE SEQUENCE [LARGE SCALE GENOMIC DNA]</scope>
    <source>
        <strain evidence="8 9">Alberta</strain>
        <tissue evidence="8">Whole body</tissue>
    </source>
</reference>
<keyword evidence="4" id="KW-0677">Repeat</keyword>
<dbReference type="PANTHER" id="PTHR14085">
    <property type="entry name" value="WD-REPEAT PROTEIN BING4"/>
    <property type="match status" value="1"/>
</dbReference>
<dbReference type="InterPro" id="IPR019775">
    <property type="entry name" value="WD40_repeat_CS"/>
</dbReference>
<dbReference type="InterPro" id="IPR040315">
    <property type="entry name" value="WDR46/Utp7"/>
</dbReference>
<keyword evidence="2" id="KW-0698">rRNA processing</keyword>
<dbReference type="SUPFAM" id="SSF50978">
    <property type="entry name" value="WD40 repeat-like"/>
    <property type="match status" value="1"/>
</dbReference>
<dbReference type="GO" id="GO:0030686">
    <property type="term" value="C:90S preribosome"/>
    <property type="evidence" value="ECO:0007669"/>
    <property type="project" value="TreeGrafter"/>
</dbReference>
<dbReference type="Gene3D" id="2.130.10.10">
    <property type="entry name" value="YVTN repeat-like/Quinoprotein amine dehydrogenase"/>
    <property type="match status" value="1"/>
</dbReference>
<evidence type="ECO:0000256" key="2">
    <source>
        <dbReference type="ARBA" id="ARBA00022552"/>
    </source>
</evidence>
<dbReference type="InterPro" id="IPR015943">
    <property type="entry name" value="WD40/YVTN_repeat-like_dom_sf"/>
</dbReference>
<accession>A0A232F5Q2</accession>
<dbReference type="Proteomes" id="UP000215335">
    <property type="component" value="Unassembled WGS sequence"/>
</dbReference>
<keyword evidence="5" id="KW-0539">Nucleus</keyword>
<comment type="subcellular location">
    <subcellularLocation>
        <location evidence="1">Nucleus</location>
        <location evidence="1">Nucleolus</location>
    </subcellularLocation>
</comment>
<dbReference type="PROSITE" id="PS50082">
    <property type="entry name" value="WD_REPEATS_2"/>
    <property type="match status" value="1"/>
</dbReference>
<dbReference type="OrthoDB" id="10251154at2759"/>
<evidence type="ECO:0000259" key="7">
    <source>
        <dbReference type="SMART" id="SM01033"/>
    </source>
</evidence>
<dbReference type="FunFam" id="2.130.10.10:FF:000378">
    <property type="entry name" value="U3 small nucleolar RNA-associated protein 7"/>
    <property type="match status" value="1"/>
</dbReference>
<keyword evidence="9" id="KW-1185">Reference proteome</keyword>
<name>A0A232F5Q2_9HYME</name>
<dbReference type="InterPro" id="IPR036322">
    <property type="entry name" value="WD40_repeat_dom_sf"/>
</dbReference>
<dbReference type="PROSITE" id="PS50294">
    <property type="entry name" value="WD_REPEATS_REGION"/>
    <property type="match status" value="1"/>
</dbReference>
<proteinExistence type="predicted"/>
<protein>
    <recommendedName>
        <fullName evidence="7">BING4 C-terminal domain-containing protein</fullName>
    </recommendedName>
</protein>
<dbReference type="STRING" id="543379.A0A232F5Q2"/>